<keyword evidence="8" id="KW-0812">Transmembrane</keyword>
<dbReference type="PANTHER" id="PTHR30176:SF3">
    <property type="entry name" value="FERREDOXIN-TYPE PROTEIN NAPH"/>
    <property type="match status" value="1"/>
</dbReference>
<evidence type="ECO:0000256" key="3">
    <source>
        <dbReference type="ARBA" id="ARBA00022723"/>
    </source>
</evidence>
<keyword evidence="6" id="KW-0408">Iron</keyword>
<dbReference type="PANTHER" id="PTHR30176">
    <property type="entry name" value="FERREDOXIN-TYPE PROTEIN NAPH"/>
    <property type="match status" value="1"/>
</dbReference>
<keyword evidence="1" id="KW-0813">Transport</keyword>
<dbReference type="Pfam" id="PF12838">
    <property type="entry name" value="Fer4_7"/>
    <property type="match status" value="1"/>
</dbReference>
<feature type="transmembrane region" description="Helical" evidence="8">
    <location>
        <begin position="156"/>
        <end position="173"/>
    </location>
</feature>
<dbReference type="InterPro" id="IPR011886">
    <property type="entry name" value="NapH_MauN"/>
</dbReference>
<gene>
    <name evidence="10" type="primary">napH</name>
    <name evidence="10" type="ORF">H9642_14955</name>
</gene>
<evidence type="ECO:0000256" key="1">
    <source>
        <dbReference type="ARBA" id="ARBA00022448"/>
    </source>
</evidence>
<evidence type="ECO:0000256" key="4">
    <source>
        <dbReference type="ARBA" id="ARBA00022737"/>
    </source>
</evidence>
<keyword evidence="2" id="KW-0004">4Fe-4S</keyword>
<evidence type="ECO:0000256" key="2">
    <source>
        <dbReference type="ARBA" id="ARBA00022485"/>
    </source>
</evidence>
<keyword evidence="7" id="KW-0411">Iron-sulfur</keyword>
<protein>
    <submittedName>
        <fullName evidence="10">Quinol dehydrogenase ferredoxin subunit NapH</fullName>
    </submittedName>
</protein>
<dbReference type="Gene3D" id="3.30.70.20">
    <property type="match status" value="1"/>
</dbReference>
<evidence type="ECO:0000313" key="11">
    <source>
        <dbReference type="Proteomes" id="UP000611945"/>
    </source>
</evidence>
<proteinExistence type="predicted"/>
<keyword evidence="5" id="KW-0249">Electron transport</keyword>
<dbReference type="EMBL" id="JACSQG010000009">
    <property type="protein sequence ID" value="MBD7978482.1"/>
    <property type="molecule type" value="Genomic_DNA"/>
</dbReference>
<evidence type="ECO:0000259" key="9">
    <source>
        <dbReference type="PROSITE" id="PS51379"/>
    </source>
</evidence>
<keyword evidence="3" id="KW-0479">Metal-binding</keyword>
<dbReference type="Proteomes" id="UP000611945">
    <property type="component" value="Unassembled WGS sequence"/>
</dbReference>
<feature type="transmembrane region" description="Helical" evidence="8">
    <location>
        <begin position="35"/>
        <end position="54"/>
    </location>
</feature>
<dbReference type="Pfam" id="PF12801">
    <property type="entry name" value="Fer4_5"/>
    <property type="match status" value="2"/>
</dbReference>
<dbReference type="NCBIfam" id="TIGR02163">
    <property type="entry name" value="napH"/>
    <property type="match status" value="1"/>
</dbReference>
<comment type="caution">
    <text evidence="10">The sequence shown here is derived from an EMBL/GenBank/DDBJ whole genome shotgun (WGS) entry which is preliminary data.</text>
</comment>
<dbReference type="InterPro" id="IPR017896">
    <property type="entry name" value="4Fe4S_Fe-S-bd"/>
</dbReference>
<dbReference type="RefSeq" id="WP_251837266.1">
    <property type="nucleotide sequence ID" value="NZ_JACSQG010000009.1"/>
</dbReference>
<dbReference type="PROSITE" id="PS51379">
    <property type="entry name" value="4FE4S_FER_2"/>
    <property type="match status" value="1"/>
</dbReference>
<keyword evidence="8" id="KW-1133">Transmembrane helix</keyword>
<evidence type="ECO:0000256" key="6">
    <source>
        <dbReference type="ARBA" id="ARBA00023004"/>
    </source>
</evidence>
<reference evidence="10 11" key="1">
    <citation type="submission" date="2020-08" db="EMBL/GenBank/DDBJ databases">
        <title>A Genomic Blueprint of the Chicken Gut Microbiome.</title>
        <authorList>
            <person name="Gilroy R."/>
            <person name="Ravi A."/>
            <person name="Getino M."/>
            <person name="Pursley I."/>
            <person name="Horton D.L."/>
            <person name="Alikhan N.-F."/>
            <person name="Baker D."/>
            <person name="Gharbi K."/>
            <person name="Hall N."/>
            <person name="Watson M."/>
            <person name="Adriaenssens E.M."/>
            <person name="Foster-Nyarko E."/>
            <person name="Jarju S."/>
            <person name="Secka A."/>
            <person name="Antonio M."/>
            <person name="Oren A."/>
            <person name="Chaudhuri R."/>
            <person name="La Ragione R.M."/>
            <person name="Hildebrand F."/>
            <person name="Pallen M.J."/>
        </authorList>
    </citation>
    <scope>NUCLEOTIDE SEQUENCE [LARGE SCALE GENOMIC DNA]</scope>
    <source>
        <strain evidence="10 11">Sa2CUA2</strain>
    </source>
</reference>
<evidence type="ECO:0000256" key="8">
    <source>
        <dbReference type="SAM" id="Phobius"/>
    </source>
</evidence>
<accession>A0ABR8TRT9</accession>
<feature type="transmembrane region" description="Helical" evidence="8">
    <location>
        <begin position="185"/>
        <end position="203"/>
    </location>
</feature>
<evidence type="ECO:0000313" key="10">
    <source>
        <dbReference type="EMBL" id="MBD7978482.1"/>
    </source>
</evidence>
<sequence>MSPVHKSVAGRNPIAAARETKGWLGANRFLLLRRASQLSFLGLFLIGPITLWLARNGHLDQPWWPVKGNLASSVTLDTLPLSDPYMLMQALFAGHLPEMAALTGGLIVLLFYALVCGRMYCSWFCPINPVTDAAGWLRRTLRIRTAPTPPESLRRWLLLATLVVSLITGGIAWEWVNPISMLHRALVFGAGAAWGVVAAVFLYDLLFAARGWCGHVCPVGAFYGLLGRFALLRVAAPRRRACDDCMDCFKVCPEPQVIRPALKAVGQDHSLILSSDCTTCGRCVDVCSQDVFRLTTRFNRSES</sequence>
<evidence type="ECO:0000256" key="7">
    <source>
        <dbReference type="ARBA" id="ARBA00023014"/>
    </source>
</evidence>
<feature type="transmembrane region" description="Helical" evidence="8">
    <location>
        <begin position="96"/>
        <end position="115"/>
    </location>
</feature>
<feature type="domain" description="4Fe-4S ferredoxin-type" evidence="9">
    <location>
        <begin position="268"/>
        <end position="297"/>
    </location>
</feature>
<dbReference type="SUPFAM" id="SSF54862">
    <property type="entry name" value="4Fe-4S ferredoxins"/>
    <property type="match status" value="1"/>
</dbReference>
<organism evidence="10 11">
    <name type="scientific">Serpens gallinarum</name>
    <dbReference type="NCBI Taxonomy" id="2763075"/>
    <lineage>
        <taxon>Bacteria</taxon>
        <taxon>Pseudomonadati</taxon>
        <taxon>Pseudomonadota</taxon>
        <taxon>Gammaproteobacteria</taxon>
        <taxon>Pseudomonadales</taxon>
        <taxon>Pseudomonadaceae</taxon>
        <taxon>Pseudomonas</taxon>
    </lineage>
</organism>
<dbReference type="NCBIfam" id="NF007013">
    <property type="entry name" value="PRK09477.1"/>
    <property type="match status" value="1"/>
</dbReference>
<keyword evidence="8" id="KW-0472">Membrane</keyword>
<dbReference type="InterPro" id="IPR051684">
    <property type="entry name" value="Electron_Trans/Redox"/>
</dbReference>
<keyword evidence="4" id="KW-0677">Repeat</keyword>
<evidence type="ECO:0000256" key="5">
    <source>
        <dbReference type="ARBA" id="ARBA00022982"/>
    </source>
</evidence>
<keyword evidence="11" id="KW-1185">Reference proteome</keyword>
<name>A0ABR8TRT9_9PSED</name>